<reference evidence="5 6" key="1">
    <citation type="journal article" date="2019" name="Sci. Rep.">
        <title>A high-quality genome of Eragrostis curvula grass provides insights into Poaceae evolution and supports new strategies to enhance forage quality.</title>
        <authorList>
            <person name="Carballo J."/>
            <person name="Santos B.A.C.M."/>
            <person name="Zappacosta D."/>
            <person name="Garbus I."/>
            <person name="Selva J.P."/>
            <person name="Gallo C.A."/>
            <person name="Diaz A."/>
            <person name="Albertini E."/>
            <person name="Caccamo M."/>
            <person name="Echenique V."/>
        </authorList>
    </citation>
    <scope>NUCLEOTIDE SEQUENCE [LARGE SCALE GENOMIC DNA]</scope>
    <source>
        <strain evidence="6">cv. Victoria</strain>
        <tissue evidence="5">Leaf</tissue>
    </source>
</reference>
<evidence type="ECO:0008006" key="7">
    <source>
        <dbReference type="Google" id="ProtNLM"/>
    </source>
</evidence>
<feature type="non-terminal residue" evidence="5">
    <location>
        <position position="1"/>
    </location>
</feature>
<evidence type="ECO:0000259" key="3">
    <source>
        <dbReference type="PROSITE" id="PS50097"/>
    </source>
</evidence>
<dbReference type="InterPro" id="IPR045005">
    <property type="entry name" value="BPM1-6"/>
</dbReference>
<protein>
    <recommendedName>
        <fullName evidence="7">BTB domain-containing protein</fullName>
    </recommendedName>
</protein>
<proteinExistence type="inferred from homology"/>
<dbReference type="InterPro" id="IPR008974">
    <property type="entry name" value="TRAF-like"/>
</dbReference>
<feature type="domain" description="BTB" evidence="3">
    <location>
        <begin position="183"/>
        <end position="250"/>
    </location>
</feature>
<dbReference type="Pfam" id="PF24570">
    <property type="entry name" value="BACK_BPM_SPOP"/>
    <property type="match status" value="1"/>
</dbReference>
<dbReference type="CDD" id="cd00121">
    <property type="entry name" value="MATH"/>
    <property type="match status" value="1"/>
</dbReference>
<dbReference type="SMART" id="SM00225">
    <property type="entry name" value="BTB"/>
    <property type="match status" value="1"/>
</dbReference>
<evidence type="ECO:0000313" key="5">
    <source>
        <dbReference type="EMBL" id="TVU42585.1"/>
    </source>
</evidence>
<comment type="caution">
    <text evidence="5">The sequence shown here is derived from an EMBL/GenBank/DDBJ whole genome shotgun (WGS) entry which is preliminary data.</text>
</comment>
<dbReference type="GO" id="GO:0016567">
    <property type="term" value="P:protein ubiquitination"/>
    <property type="evidence" value="ECO:0007669"/>
    <property type="project" value="InterPro"/>
</dbReference>
<dbReference type="Gene3D" id="3.30.710.10">
    <property type="entry name" value="Potassium Channel Kv1.1, Chain A"/>
    <property type="match status" value="1"/>
</dbReference>
<organism evidence="5 6">
    <name type="scientific">Eragrostis curvula</name>
    <name type="common">weeping love grass</name>
    <dbReference type="NCBI Taxonomy" id="38414"/>
    <lineage>
        <taxon>Eukaryota</taxon>
        <taxon>Viridiplantae</taxon>
        <taxon>Streptophyta</taxon>
        <taxon>Embryophyta</taxon>
        <taxon>Tracheophyta</taxon>
        <taxon>Spermatophyta</taxon>
        <taxon>Magnoliopsida</taxon>
        <taxon>Liliopsida</taxon>
        <taxon>Poales</taxon>
        <taxon>Poaceae</taxon>
        <taxon>PACMAD clade</taxon>
        <taxon>Chloridoideae</taxon>
        <taxon>Eragrostideae</taxon>
        <taxon>Eragrostidinae</taxon>
        <taxon>Eragrostis</taxon>
    </lineage>
</organism>
<dbReference type="InterPro" id="IPR000210">
    <property type="entry name" value="BTB/POZ_dom"/>
</dbReference>
<gene>
    <name evidence="5" type="ORF">EJB05_09002</name>
</gene>
<dbReference type="SUPFAM" id="SSF49599">
    <property type="entry name" value="TRAF domain-like"/>
    <property type="match status" value="1"/>
</dbReference>
<evidence type="ECO:0000256" key="2">
    <source>
        <dbReference type="ARBA" id="ARBA00010846"/>
    </source>
</evidence>
<dbReference type="Gramene" id="TVU42585">
    <property type="protein sequence ID" value="TVU42585"/>
    <property type="gene ID" value="EJB05_09002"/>
</dbReference>
<sequence>MPTPTTISTCTAETEKGKHVFDIFDYSQHRGIGIGELIRSGTFSVGGHDWAIRFYPDGFAESSRNYMSVYLELLDKDTKVRASCDLMLVDQATGLSTSVSKTELRMFNSGDLTRFAPQNGSFMQRSQFEASPYLQDDHLTIQCIVTVRKKPQVSTTKSANQMEVPSSSIAEHFGVLLDAEVGADVTFNVGGEKFTGHRIVLAARSPVFKAELFGAMREAKLDHITIEDMQPAIFRAMMHFIYTDSLPEMDDDIDVKCKMVQHLLVAADRYAMDRLKLVCQSILCENLDVETVSSTLALAYQYNCERLKDMCIDFITSSNVMDALVKTSGYKDLKRTCPSALAEAFEKKMSRKI</sequence>
<dbReference type="InterPro" id="IPR056423">
    <property type="entry name" value="BACK_BPM_SPOP"/>
</dbReference>
<dbReference type="Pfam" id="PF22486">
    <property type="entry name" value="MATH_2"/>
    <property type="match status" value="1"/>
</dbReference>
<keyword evidence="6" id="KW-1185">Reference proteome</keyword>
<dbReference type="PANTHER" id="PTHR26379:SF482">
    <property type="entry name" value="BTB DOMAIN-CONTAINING PROTEIN"/>
    <property type="match status" value="1"/>
</dbReference>
<dbReference type="Gene3D" id="2.60.210.10">
    <property type="entry name" value="Apoptosis, Tumor Necrosis Factor Receptor Associated Protein 2, Chain A"/>
    <property type="match status" value="1"/>
</dbReference>
<evidence type="ECO:0000256" key="1">
    <source>
        <dbReference type="ARBA" id="ARBA00004906"/>
    </source>
</evidence>
<dbReference type="SUPFAM" id="SSF54695">
    <property type="entry name" value="POZ domain"/>
    <property type="match status" value="1"/>
</dbReference>
<dbReference type="PROSITE" id="PS50144">
    <property type="entry name" value="MATH"/>
    <property type="match status" value="1"/>
</dbReference>
<dbReference type="EMBL" id="RWGY01000005">
    <property type="protein sequence ID" value="TVU42585.1"/>
    <property type="molecule type" value="Genomic_DNA"/>
</dbReference>
<accession>A0A5J9W3U2</accession>
<dbReference type="OrthoDB" id="6359816at2759"/>
<dbReference type="CDD" id="cd18280">
    <property type="entry name" value="BTB_POZ_BPM_plant"/>
    <property type="match status" value="1"/>
</dbReference>
<dbReference type="PANTHER" id="PTHR26379">
    <property type="entry name" value="BTB/POZ AND MATH DOMAIN-CONTAINING PROTEIN 1"/>
    <property type="match status" value="1"/>
</dbReference>
<dbReference type="Proteomes" id="UP000324897">
    <property type="component" value="Unassembled WGS sequence"/>
</dbReference>
<dbReference type="InterPro" id="IPR011333">
    <property type="entry name" value="SKP1/BTB/POZ_sf"/>
</dbReference>
<evidence type="ECO:0000313" key="6">
    <source>
        <dbReference type="Proteomes" id="UP000324897"/>
    </source>
</evidence>
<dbReference type="InterPro" id="IPR002083">
    <property type="entry name" value="MATH/TRAF_dom"/>
</dbReference>
<evidence type="ECO:0000259" key="4">
    <source>
        <dbReference type="PROSITE" id="PS50144"/>
    </source>
</evidence>
<dbReference type="PROSITE" id="PS50097">
    <property type="entry name" value="BTB"/>
    <property type="match status" value="1"/>
</dbReference>
<feature type="domain" description="MATH" evidence="4">
    <location>
        <begin position="16"/>
        <end position="145"/>
    </location>
</feature>
<dbReference type="AlphaFoldDB" id="A0A5J9W3U2"/>
<comment type="similarity">
    <text evidence="2">Belongs to the Tdpoz family.</text>
</comment>
<comment type="pathway">
    <text evidence="1">Protein modification; protein ubiquitination.</text>
</comment>
<dbReference type="Pfam" id="PF00651">
    <property type="entry name" value="BTB"/>
    <property type="match status" value="1"/>
</dbReference>
<name>A0A5J9W3U2_9POAL</name>
<dbReference type="Gene3D" id="1.25.40.420">
    <property type="match status" value="1"/>
</dbReference>